<feature type="region of interest" description="Disordered" evidence="1">
    <location>
        <begin position="81"/>
        <end position="104"/>
    </location>
</feature>
<comment type="caution">
    <text evidence="2">The sequence shown here is derived from an EMBL/GenBank/DDBJ whole genome shotgun (WGS) entry which is preliminary data.</text>
</comment>
<evidence type="ECO:0000313" key="3">
    <source>
        <dbReference type="Proteomes" id="UP001497392"/>
    </source>
</evidence>
<name>A0ABP1FTJ8_9CHLO</name>
<evidence type="ECO:0000256" key="1">
    <source>
        <dbReference type="SAM" id="MobiDB-lite"/>
    </source>
</evidence>
<dbReference type="PANTHER" id="PTHR36338:SF1">
    <property type="entry name" value="OS02G0495900 PROTEIN"/>
    <property type="match status" value="1"/>
</dbReference>
<proteinExistence type="predicted"/>
<dbReference type="PANTHER" id="PTHR36338">
    <property type="entry name" value="OS02G0495900 PROTEIN"/>
    <property type="match status" value="1"/>
</dbReference>
<dbReference type="EMBL" id="CAXHTA020000007">
    <property type="protein sequence ID" value="CAL5222336.1"/>
    <property type="molecule type" value="Genomic_DNA"/>
</dbReference>
<gene>
    <name evidence="2" type="primary">g4685</name>
    <name evidence="2" type="ORF">VP750_LOCUS3995</name>
</gene>
<reference evidence="2 3" key="1">
    <citation type="submission" date="2024-06" db="EMBL/GenBank/DDBJ databases">
        <authorList>
            <person name="Kraege A."/>
            <person name="Thomma B."/>
        </authorList>
    </citation>
    <scope>NUCLEOTIDE SEQUENCE [LARGE SCALE GENOMIC DNA]</scope>
</reference>
<keyword evidence="3" id="KW-1185">Reference proteome</keyword>
<evidence type="ECO:0000313" key="2">
    <source>
        <dbReference type="EMBL" id="CAL5222336.1"/>
    </source>
</evidence>
<accession>A0ABP1FTJ8</accession>
<dbReference type="Proteomes" id="UP001497392">
    <property type="component" value="Unassembled WGS sequence"/>
</dbReference>
<sequence length="104" mass="11392">MAAFTVGMCVVPYYAGKVVMAGTNMRAEEGTSLEQKLRARQTLEHKVLARANRERLRVLLSEAEQGRLGNNERYAAALRGESLGTHSRGTTVGAQNIRDMKPSS</sequence>
<feature type="compositionally biased region" description="Polar residues" evidence="1">
    <location>
        <begin position="84"/>
        <end position="94"/>
    </location>
</feature>
<protein>
    <submittedName>
        <fullName evidence="2">G4685 protein</fullName>
    </submittedName>
</protein>
<organism evidence="2 3">
    <name type="scientific">Coccomyxa viridis</name>
    <dbReference type="NCBI Taxonomy" id="1274662"/>
    <lineage>
        <taxon>Eukaryota</taxon>
        <taxon>Viridiplantae</taxon>
        <taxon>Chlorophyta</taxon>
        <taxon>core chlorophytes</taxon>
        <taxon>Trebouxiophyceae</taxon>
        <taxon>Trebouxiophyceae incertae sedis</taxon>
        <taxon>Coccomyxaceae</taxon>
        <taxon>Coccomyxa</taxon>
    </lineage>
</organism>